<reference evidence="1" key="2">
    <citation type="submission" date="2020-05" db="UniProtKB">
        <authorList>
            <consortium name="EnsemblMetazoa"/>
        </authorList>
    </citation>
    <scope>IDENTIFICATION</scope>
    <source>
        <strain evidence="1">WRAIR2</strain>
    </source>
</reference>
<dbReference type="EnsemblMetazoa" id="ADIR015001-RA">
    <property type="protein sequence ID" value="ADIR015001-PA"/>
    <property type="gene ID" value="ADIR015001"/>
</dbReference>
<evidence type="ECO:0000313" key="1">
    <source>
        <dbReference type="EnsemblMetazoa" id="ADIR015001-PA"/>
    </source>
</evidence>
<proteinExistence type="predicted"/>
<keyword evidence="2" id="KW-1185">Reference proteome</keyword>
<dbReference type="VEuPathDB" id="VectorBase:ADIR015001"/>
<dbReference type="AlphaFoldDB" id="A0A182NYW2"/>
<evidence type="ECO:0000313" key="2">
    <source>
        <dbReference type="Proteomes" id="UP000075884"/>
    </source>
</evidence>
<name>A0A182NYW2_9DIPT</name>
<protein>
    <submittedName>
        <fullName evidence="1">Uncharacterized protein</fullName>
    </submittedName>
</protein>
<reference evidence="2" key="1">
    <citation type="submission" date="2013-03" db="EMBL/GenBank/DDBJ databases">
        <title>The Genome Sequence of Anopheles dirus WRAIR2.</title>
        <authorList>
            <consortium name="The Broad Institute Genomics Platform"/>
            <person name="Neafsey D.E."/>
            <person name="Walton C."/>
            <person name="Walker B."/>
            <person name="Young S.K."/>
            <person name="Zeng Q."/>
            <person name="Gargeya S."/>
            <person name="Fitzgerald M."/>
            <person name="Haas B."/>
            <person name="Abouelleil A."/>
            <person name="Allen A.W."/>
            <person name="Alvarado L."/>
            <person name="Arachchi H.M."/>
            <person name="Berlin A.M."/>
            <person name="Chapman S.B."/>
            <person name="Gainer-Dewar J."/>
            <person name="Goldberg J."/>
            <person name="Griggs A."/>
            <person name="Gujja S."/>
            <person name="Hansen M."/>
            <person name="Howarth C."/>
            <person name="Imamovic A."/>
            <person name="Ireland A."/>
            <person name="Larimer J."/>
            <person name="McCowan C."/>
            <person name="Murphy C."/>
            <person name="Pearson M."/>
            <person name="Poon T.W."/>
            <person name="Priest M."/>
            <person name="Roberts A."/>
            <person name="Saif S."/>
            <person name="Shea T."/>
            <person name="Sisk P."/>
            <person name="Sykes S."/>
            <person name="Wortman J."/>
            <person name="Nusbaum C."/>
            <person name="Birren B."/>
        </authorList>
    </citation>
    <scope>NUCLEOTIDE SEQUENCE [LARGE SCALE GENOMIC DNA]</scope>
    <source>
        <strain evidence="2">WRAIR2</strain>
    </source>
</reference>
<dbReference type="Proteomes" id="UP000075884">
    <property type="component" value="Unassembled WGS sequence"/>
</dbReference>
<organism evidence="1 2">
    <name type="scientific">Anopheles dirus</name>
    <dbReference type="NCBI Taxonomy" id="7168"/>
    <lineage>
        <taxon>Eukaryota</taxon>
        <taxon>Metazoa</taxon>
        <taxon>Ecdysozoa</taxon>
        <taxon>Arthropoda</taxon>
        <taxon>Hexapoda</taxon>
        <taxon>Insecta</taxon>
        <taxon>Pterygota</taxon>
        <taxon>Neoptera</taxon>
        <taxon>Endopterygota</taxon>
        <taxon>Diptera</taxon>
        <taxon>Nematocera</taxon>
        <taxon>Culicoidea</taxon>
        <taxon>Culicidae</taxon>
        <taxon>Anophelinae</taxon>
        <taxon>Anopheles</taxon>
    </lineage>
</organism>
<sequence length="37" mass="4226">MACFIESENRFCSCSIGNGKVKAQQMNLICRNTMKRL</sequence>
<accession>A0A182NYW2</accession>